<protein>
    <submittedName>
        <fullName evidence="2">Uncharacterized protein</fullName>
    </submittedName>
</protein>
<evidence type="ECO:0000313" key="2">
    <source>
        <dbReference type="EMBL" id="KAJ1096264.1"/>
    </source>
</evidence>
<dbReference type="EMBL" id="JANPWB010000014">
    <property type="protein sequence ID" value="KAJ1096264.1"/>
    <property type="molecule type" value="Genomic_DNA"/>
</dbReference>
<keyword evidence="3" id="KW-1185">Reference proteome</keyword>
<feature type="region of interest" description="Disordered" evidence="1">
    <location>
        <begin position="26"/>
        <end position="83"/>
    </location>
</feature>
<sequence length="83" mass="9117">MSAVTHSPGGTSSALLSDPDVVYLAPRNAKRLYRVGPFKTPAEEERRPPPDQKKTEEPTTTLEEKKATEQPSLRHDDQEAAGC</sequence>
<accession>A0AAV7LZH3</accession>
<dbReference type="Proteomes" id="UP001066276">
    <property type="component" value="Chromosome 10"/>
</dbReference>
<name>A0AAV7LZH3_PLEWA</name>
<feature type="compositionally biased region" description="Basic and acidic residues" evidence="1">
    <location>
        <begin position="41"/>
        <end position="83"/>
    </location>
</feature>
<reference evidence="2" key="1">
    <citation type="journal article" date="2022" name="bioRxiv">
        <title>Sequencing and chromosome-scale assembly of the giantPleurodeles waltlgenome.</title>
        <authorList>
            <person name="Brown T."/>
            <person name="Elewa A."/>
            <person name="Iarovenko S."/>
            <person name="Subramanian E."/>
            <person name="Araus A.J."/>
            <person name="Petzold A."/>
            <person name="Susuki M."/>
            <person name="Suzuki K.-i.T."/>
            <person name="Hayashi T."/>
            <person name="Toyoda A."/>
            <person name="Oliveira C."/>
            <person name="Osipova E."/>
            <person name="Leigh N.D."/>
            <person name="Simon A."/>
            <person name="Yun M.H."/>
        </authorList>
    </citation>
    <scope>NUCLEOTIDE SEQUENCE</scope>
    <source>
        <strain evidence="2">20211129_DDA</strain>
        <tissue evidence="2">Liver</tissue>
    </source>
</reference>
<organism evidence="2 3">
    <name type="scientific">Pleurodeles waltl</name>
    <name type="common">Iberian ribbed newt</name>
    <dbReference type="NCBI Taxonomy" id="8319"/>
    <lineage>
        <taxon>Eukaryota</taxon>
        <taxon>Metazoa</taxon>
        <taxon>Chordata</taxon>
        <taxon>Craniata</taxon>
        <taxon>Vertebrata</taxon>
        <taxon>Euteleostomi</taxon>
        <taxon>Amphibia</taxon>
        <taxon>Batrachia</taxon>
        <taxon>Caudata</taxon>
        <taxon>Salamandroidea</taxon>
        <taxon>Salamandridae</taxon>
        <taxon>Pleurodelinae</taxon>
        <taxon>Pleurodeles</taxon>
    </lineage>
</organism>
<dbReference type="AlphaFoldDB" id="A0AAV7LZH3"/>
<comment type="caution">
    <text evidence="2">The sequence shown here is derived from an EMBL/GenBank/DDBJ whole genome shotgun (WGS) entry which is preliminary data.</text>
</comment>
<evidence type="ECO:0000313" key="3">
    <source>
        <dbReference type="Proteomes" id="UP001066276"/>
    </source>
</evidence>
<evidence type="ECO:0000256" key="1">
    <source>
        <dbReference type="SAM" id="MobiDB-lite"/>
    </source>
</evidence>
<proteinExistence type="predicted"/>
<gene>
    <name evidence="2" type="ORF">NDU88_001407</name>
</gene>